<dbReference type="GO" id="GO:0016020">
    <property type="term" value="C:membrane"/>
    <property type="evidence" value="ECO:0007669"/>
    <property type="project" value="UniProtKB-SubCell"/>
</dbReference>
<proteinExistence type="inferred from homology"/>
<dbReference type="PROSITE" id="PS51318">
    <property type="entry name" value="TAT"/>
    <property type="match status" value="1"/>
</dbReference>
<keyword evidence="4" id="KW-0813">Transport</keyword>
<sequence>MNLTRSTFLRSALAAAASLAAAPSALLAQERKKLVFATEGTFPPFNMTRPNGELYGFELDLLAEVAKRADFDYEVIAQAWDGMIQGLVDGKYDAVIDSVTITEKRLEVVDFSLPYTTGGSTFAVMKETGLELPGTGTFVDLDDTAATERAVAAIAEVLAGKTVGVHVATIQADFLNQYLADKGVTIRTYQTGPEVYQDLMNGRLDAGMASVTNISAFLEKNVETAMATGPSFKGGVMGRGSAIVVQKGNAELADKLSAALKSMSDDGTLEKLSNQWFGMVVTPKL</sequence>
<feature type="domain" description="Ionotropic glutamate receptor L-glutamate and glycine-binding" evidence="18">
    <location>
        <begin position="44"/>
        <end position="89"/>
    </location>
</feature>
<feature type="signal peptide" evidence="15">
    <location>
        <begin position="1"/>
        <end position="28"/>
    </location>
</feature>
<evidence type="ECO:0000256" key="10">
    <source>
        <dbReference type="ARBA" id="ARBA00023170"/>
    </source>
</evidence>
<dbReference type="PANTHER" id="PTHR35936:SF19">
    <property type="entry name" value="AMINO-ACID-BINDING PROTEIN YXEM-RELATED"/>
    <property type="match status" value="1"/>
</dbReference>
<dbReference type="PROSITE" id="PS01039">
    <property type="entry name" value="SBP_BACTERIAL_3"/>
    <property type="match status" value="1"/>
</dbReference>
<dbReference type="AlphaFoldDB" id="A0A975P671"/>
<keyword evidence="10" id="KW-0675">Receptor</keyword>
<dbReference type="InterPro" id="IPR019594">
    <property type="entry name" value="Glu/Gly-bd"/>
</dbReference>
<evidence type="ECO:0000313" key="19">
    <source>
        <dbReference type="EMBL" id="QWK89111.1"/>
    </source>
</evidence>
<gene>
    <name evidence="19" type="ORF">KM031_09485</name>
</gene>
<evidence type="ECO:0000256" key="14">
    <source>
        <dbReference type="RuleBase" id="RU003744"/>
    </source>
</evidence>
<keyword evidence="7" id="KW-1133">Transmembrane helix</keyword>
<accession>A0A975P671</accession>
<keyword evidence="13" id="KW-0407">Ion channel</keyword>
<dbReference type="InterPro" id="IPR001638">
    <property type="entry name" value="Solute-binding_3/MltF_N"/>
</dbReference>
<evidence type="ECO:0000256" key="5">
    <source>
        <dbReference type="ARBA" id="ARBA00022692"/>
    </source>
</evidence>
<dbReference type="KEGG" id="gfu:KM031_09485"/>
<dbReference type="Pfam" id="PF00497">
    <property type="entry name" value="SBP_bac_3"/>
    <property type="match status" value="1"/>
</dbReference>
<comment type="subcellular location">
    <subcellularLocation>
        <location evidence="2">Cell envelope</location>
    </subcellularLocation>
    <subcellularLocation>
        <location evidence="1">Membrane</location>
        <topology evidence="1">Multi-pass membrane protein</topology>
    </subcellularLocation>
</comment>
<keyword evidence="12" id="KW-1071">Ligand-gated ion channel</keyword>
<evidence type="ECO:0000256" key="4">
    <source>
        <dbReference type="ARBA" id="ARBA00022448"/>
    </source>
</evidence>
<evidence type="ECO:0000256" key="9">
    <source>
        <dbReference type="ARBA" id="ARBA00023136"/>
    </source>
</evidence>
<dbReference type="Proteomes" id="UP000679352">
    <property type="component" value="Chromosome"/>
</dbReference>
<evidence type="ECO:0000256" key="3">
    <source>
        <dbReference type="ARBA" id="ARBA00010333"/>
    </source>
</evidence>
<dbReference type="SMART" id="SM00079">
    <property type="entry name" value="PBPe"/>
    <property type="match status" value="1"/>
</dbReference>
<dbReference type="SMART" id="SM00062">
    <property type="entry name" value="PBPb"/>
    <property type="match status" value="1"/>
</dbReference>
<evidence type="ECO:0000256" key="1">
    <source>
        <dbReference type="ARBA" id="ARBA00004141"/>
    </source>
</evidence>
<evidence type="ECO:0000256" key="11">
    <source>
        <dbReference type="ARBA" id="ARBA00023180"/>
    </source>
</evidence>
<evidence type="ECO:0000256" key="12">
    <source>
        <dbReference type="ARBA" id="ARBA00023286"/>
    </source>
</evidence>
<reference evidence="19" key="1">
    <citation type="submission" date="2021-06" db="EMBL/GenBank/DDBJ databases">
        <title>Direct submission.</title>
        <authorList>
            <person name="Lee C.-S."/>
            <person name="Jin L."/>
        </authorList>
    </citation>
    <scope>NUCLEOTIDE SEQUENCE</scope>
    <source>
        <strain evidence="19">Con5</strain>
    </source>
</reference>
<keyword evidence="11" id="KW-0325">Glycoprotein</keyword>
<dbReference type="Gene3D" id="3.40.190.10">
    <property type="entry name" value="Periplasmic binding protein-like II"/>
    <property type="match status" value="2"/>
</dbReference>
<dbReference type="SUPFAM" id="SSF53850">
    <property type="entry name" value="Periplasmic binding protein-like II"/>
    <property type="match status" value="1"/>
</dbReference>
<keyword evidence="20" id="KW-1185">Reference proteome</keyword>
<evidence type="ECO:0000259" key="17">
    <source>
        <dbReference type="SMART" id="SM00079"/>
    </source>
</evidence>
<protein>
    <submittedName>
        <fullName evidence="19">Transporter substrate-binding domain-containing protein</fullName>
    </submittedName>
</protein>
<keyword evidence="5" id="KW-0812">Transmembrane</keyword>
<dbReference type="InterPro" id="IPR006311">
    <property type="entry name" value="TAT_signal"/>
</dbReference>
<feature type="domain" description="Ionotropic glutamate receptor C-terminal" evidence="17">
    <location>
        <begin position="33"/>
        <end position="279"/>
    </location>
</feature>
<dbReference type="InterPro" id="IPR018313">
    <property type="entry name" value="SBP_3_CS"/>
</dbReference>
<dbReference type="RefSeq" id="WP_215505876.1">
    <property type="nucleotide sequence ID" value="NZ_CP076361.1"/>
</dbReference>
<evidence type="ECO:0000259" key="18">
    <source>
        <dbReference type="SMART" id="SM00918"/>
    </source>
</evidence>
<evidence type="ECO:0000256" key="7">
    <source>
        <dbReference type="ARBA" id="ARBA00022989"/>
    </source>
</evidence>
<dbReference type="SMART" id="SM00918">
    <property type="entry name" value="Lig_chan-Glu_bd"/>
    <property type="match status" value="1"/>
</dbReference>
<feature type="domain" description="Solute-binding protein family 3/N-terminal" evidence="16">
    <location>
        <begin position="33"/>
        <end position="280"/>
    </location>
</feature>
<dbReference type="InterPro" id="IPR001320">
    <property type="entry name" value="Iontro_rcpt_C"/>
</dbReference>
<dbReference type="EMBL" id="CP076361">
    <property type="protein sequence ID" value="QWK89111.1"/>
    <property type="molecule type" value="Genomic_DNA"/>
</dbReference>
<dbReference type="GO" id="GO:0030313">
    <property type="term" value="C:cell envelope"/>
    <property type="evidence" value="ECO:0007669"/>
    <property type="project" value="UniProtKB-SubCell"/>
</dbReference>
<evidence type="ECO:0000256" key="8">
    <source>
        <dbReference type="ARBA" id="ARBA00023065"/>
    </source>
</evidence>
<evidence type="ECO:0000256" key="13">
    <source>
        <dbReference type="ARBA" id="ARBA00023303"/>
    </source>
</evidence>
<evidence type="ECO:0000256" key="2">
    <source>
        <dbReference type="ARBA" id="ARBA00004196"/>
    </source>
</evidence>
<dbReference type="PANTHER" id="PTHR35936">
    <property type="entry name" value="MEMBRANE-BOUND LYTIC MUREIN TRANSGLYCOSYLASE F"/>
    <property type="match status" value="1"/>
</dbReference>
<comment type="similarity">
    <text evidence="3 14">Belongs to the bacterial solute-binding protein 3 family.</text>
</comment>
<evidence type="ECO:0000313" key="20">
    <source>
        <dbReference type="Proteomes" id="UP000679352"/>
    </source>
</evidence>
<organism evidence="19 20">
    <name type="scientific">Gemmobacter fulvus</name>
    <dbReference type="NCBI Taxonomy" id="2840474"/>
    <lineage>
        <taxon>Bacteria</taxon>
        <taxon>Pseudomonadati</taxon>
        <taxon>Pseudomonadota</taxon>
        <taxon>Alphaproteobacteria</taxon>
        <taxon>Rhodobacterales</taxon>
        <taxon>Paracoccaceae</taxon>
        <taxon>Gemmobacter</taxon>
    </lineage>
</organism>
<evidence type="ECO:0000256" key="6">
    <source>
        <dbReference type="ARBA" id="ARBA00022729"/>
    </source>
</evidence>
<keyword evidence="9" id="KW-0472">Membrane</keyword>
<name>A0A975P671_9RHOB</name>
<evidence type="ECO:0000259" key="16">
    <source>
        <dbReference type="SMART" id="SM00062"/>
    </source>
</evidence>
<feature type="chain" id="PRO_5037469665" evidence="15">
    <location>
        <begin position="29"/>
        <end position="285"/>
    </location>
</feature>
<evidence type="ECO:0000256" key="15">
    <source>
        <dbReference type="SAM" id="SignalP"/>
    </source>
</evidence>
<dbReference type="GO" id="GO:0015276">
    <property type="term" value="F:ligand-gated monoatomic ion channel activity"/>
    <property type="evidence" value="ECO:0007669"/>
    <property type="project" value="InterPro"/>
</dbReference>
<keyword evidence="6 15" id="KW-0732">Signal</keyword>
<keyword evidence="8" id="KW-0406">Ion transport</keyword>